<accession>A0A0W0YTP5</accession>
<evidence type="ECO:0000256" key="17">
    <source>
        <dbReference type="ARBA" id="ARBA00023264"/>
    </source>
</evidence>
<feature type="transmembrane region" description="Helical" evidence="20">
    <location>
        <begin position="105"/>
        <end position="122"/>
    </location>
</feature>
<keyword evidence="14 19" id="KW-0472">Membrane</keyword>
<dbReference type="PROSITE" id="PS51257">
    <property type="entry name" value="PROKAR_LIPOPROTEIN"/>
    <property type="match status" value="1"/>
</dbReference>
<keyword evidence="12 20" id="KW-1133">Transmembrane helix</keyword>
<proteinExistence type="inferred from homology"/>
<evidence type="ECO:0000256" key="11">
    <source>
        <dbReference type="ARBA" id="ARBA00022692"/>
    </source>
</evidence>
<dbReference type="InterPro" id="IPR000462">
    <property type="entry name" value="CDP-OH_P_trans"/>
</dbReference>
<comment type="function">
    <text evidence="19">Condenses choline with CDP-diglyceride to produce phosphatidylcholine and CMP.</text>
</comment>
<keyword evidence="8 19" id="KW-0444">Lipid biosynthesis</keyword>
<dbReference type="GO" id="GO:0008654">
    <property type="term" value="P:phospholipid biosynthetic process"/>
    <property type="evidence" value="ECO:0007669"/>
    <property type="project" value="UniProtKB-KW"/>
</dbReference>
<reference evidence="21 22" key="1">
    <citation type="submission" date="2015-11" db="EMBL/GenBank/DDBJ databases">
        <title>Genomic analysis of 38 Legionella species identifies large and diverse effector repertoires.</title>
        <authorList>
            <person name="Burstein D."/>
            <person name="Amaro F."/>
            <person name="Zusman T."/>
            <person name="Lifshitz Z."/>
            <person name="Cohen O."/>
            <person name="Gilbert J.A."/>
            <person name="Pupko T."/>
            <person name="Shuman H.A."/>
            <person name="Segal G."/>
        </authorList>
    </citation>
    <scope>NUCLEOTIDE SEQUENCE [LARGE SCALE GENOMIC DNA]</scope>
    <source>
        <strain evidence="21 22">Mt.St.Helens-4</strain>
    </source>
</reference>
<comment type="caution">
    <text evidence="21">The sequence shown here is derived from an EMBL/GenBank/DDBJ whole genome shotgun (WGS) entry which is preliminary data.</text>
</comment>
<dbReference type="eggNOG" id="COG1183">
    <property type="taxonomic scope" value="Bacteria"/>
</dbReference>
<keyword evidence="7 19" id="KW-1003">Cell membrane</keyword>
<evidence type="ECO:0000256" key="12">
    <source>
        <dbReference type="ARBA" id="ARBA00022989"/>
    </source>
</evidence>
<dbReference type="Gene3D" id="1.20.120.1760">
    <property type="match status" value="1"/>
</dbReference>
<organism evidence="21 22">
    <name type="scientific">Legionella sainthelensi</name>
    <dbReference type="NCBI Taxonomy" id="28087"/>
    <lineage>
        <taxon>Bacteria</taxon>
        <taxon>Pseudomonadati</taxon>
        <taxon>Pseudomonadota</taxon>
        <taxon>Gammaproteobacteria</taxon>
        <taxon>Legionellales</taxon>
        <taxon>Legionellaceae</taxon>
        <taxon>Legionella</taxon>
    </lineage>
</organism>
<evidence type="ECO:0000256" key="15">
    <source>
        <dbReference type="ARBA" id="ARBA00023209"/>
    </source>
</evidence>
<dbReference type="EMBL" id="LNYV01000003">
    <property type="protein sequence ID" value="KTD60245.1"/>
    <property type="molecule type" value="Genomic_DNA"/>
</dbReference>
<evidence type="ECO:0000256" key="19">
    <source>
        <dbReference type="PIRNR" id="PIRNR000851"/>
    </source>
</evidence>
<name>A0A0W0YTP5_9GAMM</name>
<comment type="subcellular location">
    <subcellularLocation>
        <location evidence="3 19">Cell inner membrane</location>
        <topology evidence="3 19">Multi-pass membrane protein</topology>
    </subcellularLocation>
</comment>
<keyword evidence="16 19" id="KW-0464">Manganese</keyword>
<evidence type="ECO:0000256" key="16">
    <source>
        <dbReference type="ARBA" id="ARBA00023211"/>
    </source>
</evidence>
<comment type="catalytic activity">
    <reaction evidence="1 19">
        <text>a CDP-1,2-diacyl-sn-glycerol + choline = a 1,2-diacyl-sn-glycero-3-phosphocholine + CMP + H(+)</text>
        <dbReference type="Rhea" id="RHEA:14597"/>
        <dbReference type="ChEBI" id="CHEBI:15354"/>
        <dbReference type="ChEBI" id="CHEBI:15378"/>
        <dbReference type="ChEBI" id="CHEBI:57643"/>
        <dbReference type="ChEBI" id="CHEBI:58332"/>
        <dbReference type="ChEBI" id="CHEBI:60377"/>
        <dbReference type="EC" id="2.7.8.24"/>
    </reaction>
</comment>
<dbReference type="OrthoDB" id="350520at2"/>
<keyword evidence="9 19" id="KW-0997">Cell inner membrane</keyword>
<sequence length="254" mass="29115">MNLSKLKFHPLQYIAAWSVHVFTASAACIGVFSLVKMYQHEYIFALWLMLITVVIDAVDGSFARLVEIKKILPQIDGALLDNIVDYLNYVITPCFFLLVKPDMLPSQYSVFLIAAVTITSAYQFCQSDAKTPDHFFKGFPCYWNVAILYMFIFNTSATTNALILFILSILIFVPVKYVYPSRLDYLTESRILKILMHICSIIYAISSICLLISYPNPNIVCLTLSMAYVAMYLFLSFYRTYYPLIKAKITAHRE</sequence>
<dbReference type="Proteomes" id="UP000054621">
    <property type="component" value="Unassembled WGS sequence"/>
</dbReference>
<comment type="cofactor">
    <cofactor evidence="2 19">
        <name>Mn(2+)</name>
        <dbReference type="ChEBI" id="CHEBI:29035"/>
    </cofactor>
</comment>
<keyword evidence="10 19" id="KW-0808">Transferase</keyword>
<dbReference type="PATRIC" id="fig|28087.4.peg.369"/>
<keyword evidence="11 20" id="KW-0812">Transmembrane</keyword>
<feature type="transmembrane region" description="Helical" evidence="20">
    <location>
        <begin position="44"/>
        <end position="66"/>
    </location>
</feature>
<dbReference type="Pfam" id="PF01066">
    <property type="entry name" value="CDP-OH_P_transf"/>
    <property type="match status" value="1"/>
</dbReference>
<keyword evidence="15 19" id="KW-0594">Phospholipid biosynthesis</keyword>
<evidence type="ECO:0000256" key="18">
    <source>
        <dbReference type="ARBA" id="ARBA00033321"/>
    </source>
</evidence>
<comment type="similarity">
    <text evidence="4 19">Belongs to the CDP-alcohol phosphatidyltransferase class-I family.</text>
</comment>
<evidence type="ECO:0000256" key="1">
    <source>
        <dbReference type="ARBA" id="ARBA00000958"/>
    </source>
</evidence>
<feature type="transmembrane region" description="Helical" evidence="20">
    <location>
        <begin position="12"/>
        <end position="32"/>
    </location>
</feature>
<keyword evidence="17 19" id="KW-1208">Phospholipid metabolism</keyword>
<feature type="transmembrane region" description="Helical" evidence="20">
    <location>
        <begin position="191"/>
        <end position="213"/>
    </location>
</feature>
<dbReference type="InterPro" id="IPR043130">
    <property type="entry name" value="CDP-OH_PTrfase_TM_dom"/>
</dbReference>
<evidence type="ECO:0000256" key="8">
    <source>
        <dbReference type="ARBA" id="ARBA00022516"/>
    </source>
</evidence>
<evidence type="ECO:0000256" key="7">
    <source>
        <dbReference type="ARBA" id="ARBA00022475"/>
    </source>
</evidence>
<dbReference type="GO" id="GO:0050520">
    <property type="term" value="F:phosphatidylcholine synthase activity"/>
    <property type="evidence" value="ECO:0007669"/>
    <property type="project" value="UniProtKB-EC"/>
</dbReference>
<dbReference type="AlphaFoldDB" id="A0A0W0YTP5"/>
<dbReference type="EC" id="2.7.8.24" evidence="5 19"/>
<dbReference type="STRING" id="28087.Lsai_0355"/>
<protein>
    <recommendedName>
        <fullName evidence="6 19">Phosphatidylcholine synthase</fullName>
        <shortName evidence="19">PC synthase</shortName>
        <shortName evidence="19">PCS</shortName>
        <ecNumber evidence="5 19">2.7.8.24</ecNumber>
    </recommendedName>
    <alternativeName>
        <fullName evidence="18 19">CDP-diglyceride-choline O-phosphatidyltransferase</fullName>
    </alternativeName>
</protein>
<keyword evidence="13 19" id="KW-0443">Lipid metabolism</keyword>
<dbReference type="PIRSF" id="PIRSF000851">
    <property type="entry name" value="PcS"/>
    <property type="match status" value="1"/>
</dbReference>
<evidence type="ECO:0000313" key="22">
    <source>
        <dbReference type="Proteomes" id="UP000054621"/>
    </source>
</evidence>
<dbReference type="InterPro" id="IPR026027">
    <property type="entry name" value="PcS"/>
</dbReference>
<gene>
    <name evidence="21" type="primary">lidK</name>
    <name evidence="21" type="ORF">Lsai_0355</name>
</gene>
<evidence type="ECO:0000256" key="9">
    <source>
        <dbReference type="ARBA" id="ARBA00022519"/>
    </source>
</evidence>
<evidence type="ECO:0000256" key="13">
    <source>
        <dbReference type="ARBA" id="ARBA00023098"/>
    </source>
</evidence>
<dbReference type="NCBIfam" id="NF045886">
    <property type="entry name" value="PhCholSynLeg"/>
    <property type="match status" value="1"/>
</dbReference>
<evidence type="ECO:0000256" key="2">
    <source>
        <dbReference type="ARBA" id="ARBA00001936"/>
    </source>
</evidence>
<evidence type="ECO:0000256" key="4">
    <source>
        <dbReference type="ARBA" id="ARBA00010441"/>
    </source>
</evidence>
<feature type="transmembrane region" description="Helical" evidence="20">
    <location>
        <begin position="159"/>
        <end position="179"/>
    </location>
</feature>
<dbReference type="RefSeq" id="WP_027269892.1">
    <property type="nucleotide sequence ID" value="NZ_CAAAJE010000005.1"/>
</dbReference>
<evidence type="ECO:0000256" key="3">
    <source>
        <dbReference type="ARBA" id="ARBA00004429"/>
    </source>
</evidence>
<dbReference type="GO" id="GO:0005886">
    <property type="term" value="C:plasma membrane"/>
    <property type="evidence" value="ECO:0007669"/>
    <property type="project" value="UniProtKB-SubCell"/>
</dbReference>
<feature type="transmembrane region" description="Helical" evidence="20">
    <location>
        <begin position="219"/>
        <end position="238"/>
    </location>
</feature>
<evidence type="ECO:0000256" key="5">
    <source>
        <dbReference type="ARBA" id="ARBA00013195"/>
    </source>
</evidence>
<evidence type="ECO:0000256" key="6">
    <source>
        <dbReference type="ARBA" id="ARBA00015623"/>
    </source>
</evidence>
<evidence type="ECO:0000313" key="21">
    <source>
        <dbReference type="EMBL" id="KTD60245.1"/>
    </source>
</evidence>
<evidence type="ECO:0000256" key="10">
    <source>
        <dbReference type="ARBA" id="ARBA00022679"/>
    </source>
</evidence>
<feature type="transmembrane region" description="Helical" evidence="20">
    <location>
        <begin position="134"/>
        <end position="153"/>
    </location>
</feature>
<evidence type="ECO:0000256" key="20">
    <source>
        <dbReference type="SAM" id="Phobius"/>
    </source>
</evidence>
<evidence type="ECO:0000256" key="14">
    <source>
        <dbReference type="ARBA" id="ARBA00023136"/>
    </source>
</evidence>